<accession>A0A2K8SPD3</accession>
<name>A0A2K8SPD3_9NOSO</name>
<organism evidence="1 2">
    <name type="scientific">Nostoc flagelliforme CCNUN1</name>
    <dbReference type="NCBI Taxonomy" id="2038116"/>
    <lineage>
        <taxon>Bacteria</taxon>
        <taxon>Bacillati</taxon>
        <taxon>Cyanobacteriota</taxon>
        <taxon>Cyanophyceae</taxon>
        <taxon>Nostocales</taxon>
        <taxon>Nostocaceae</taxon>
        <taxon>Nostoc</taxon>
    </lineage>
</organism>
<keyword evidence="2" id="KW-1185">Reference proteome</keyword>
<reference evidence="1 2" key="1">
    <citation type="submission" date="2017-11" db="EMBL/GenBank/DDBJ databases">
        <title>Complete genome of a free-living desiccation-tolerant cyanobacterium and its photosynthetic adaptation to extreme terrestrial habitat.</title>
        <authorList>
            <person name="Shang J."/>
        </authorList>
    </citation>
    <scope>NUCLEOTIDE SEQUENCE [LARGE SCALE GENOMIC DNA]</scope>
    <source>
        <strain evidence="1 2">CCNUN1</strain>
    </source>
</reference>
<protein>
    <submittedName>
        <fullName evidence="1">Uncharacterized protein</fullName>
    </submittedName>
</protein>
<dbReference type="KEGG" id="nfl:COO91_03276"/>
<dbReference type="AlphaFoldDB" id="A0A2K8SPD3"/>
<dbReference type="EMBL" id="CP024785">
    <property type="protein sequence ID" value="AUB37334.1"/>
    <property type="molecule type" value="Genomic_DNA"/>
</dbReference>
<evidence type="ECO:0000313" key="2">
    <source>
        <dbReference type="Proteomes" id="UP000232003"/>
    </source>
</evidence>
<proteinExistence type="predicted"/>
<dbReference type="Proteomes" id="UP000232003">
    <property type="component" value="Chromosome"/>
</dbReference>
<sequence>MSKFHTAKSNKILGRKSPAAILFVAAELQVYSTASVS</sequence>
<gene>
    <name evidence="1" type="ORF">COO91_03276</name>
</gene>
<evidence type="ECO:0000313" key="1">
    <source>
        <dbReference type="EMBL" id="AUB37334.1"/>
    </source>
</evidence>